<dbReference type="Proteomes" id="UP000032247">
    <property type="component" value="Unassembled WGS sequence"/>
</dbReference>
<keyword evidence="1" id="KW-1133">Transmembrane helix</keyword>
<dbReference type="EMBL" id="JXBC01000014">
    <property type="protein sequence ID" value="KIU04392.1"/>
    <property type="molecule type" value="Genomic_DNA"/>
</dbReference>
<organism evidence="2 3">
    <name type="scientific">Bacillus subtilis</name>
    <dbReference type="NCBI Taxonomy" id="1423"/>
    <lineage>
        <taxon>Bacteria</taxon>
        <taxon>Bacillati</taxon>
        <taxon>Bacillota</taxon>
        <taxon>Bacilli</taxon>
        <taxon>Bacillales</taxon>
        <taxon>Bacillaceae</taxon>
        <taxon>Bacillus</taxon>
    </lineage>
</organism>
<keyword evidence="1" id="KW-0812">Transmembrane</keyword>
<sequence>MNKDNPLKFFKVIRFLTFIGIVLLIIPSGLNSWYLNLVFILFGINIGIQSAVLFKDGRKSEFKIALVACLFCVGLGVFRMFL</sequence>
<dbReference type="PATRIC" id="fig|1423.173.peg.4832"/>
<keyword evidence="1" id="KW-0472">Membrane</keyword>
<dbReference type="AlphaFoldDB" id="A0A0D1KDS8"/>
<accession>A0A0D1KDS8</accession>
<comment type="caution">
    <text evidence="2">The sequence shown here is derived from an EMBL/GenBank/DDBJ whole genome shotgun (WGS) entry which is preliminary data.</text>
</comment>
<reference evidence="2 3" key="1">
    <citation type="submission" date="2014-12" db="EMBL/GenBank/DDBJ databases">
        <title>Comparative genome analysis of Bacillus coagulans HM-08, Clostridium butyricum HM-68, Bacillus subtilis HM-66 and Bacillus licheniformis BL-09.</title>
        <authorList>
            <person name="Zhang H."/>
        </authorList>
    </citation>
    <scope>NUCLEOTIDE SEQUENCE [LARGE SCALE GENOMIC DNA]</scope>
    <source>
        <strain evidence="2 3">HM-66</strain>
    </source>
</reference>
<name>A0A0D1KDS8_BACIU</name>
<evidence type="ECO:0000313" key="3">
    <source>
        <dbReference type="Proteomes" id="UP000032247"/>
    </source>
</evidence>
<feature type="transmembrane region" description="Helical" evidence="1">
    <location>
        <begin position="12"/>
        <end position="27"/>
    </location>
</feature>
<evidence type="ECO:0008006" key="4">
    <source>
        <dbReference type="Google" id="ProtNLM"/>
    </source>
</evidence>
<evidence type="ECO:0000256" key="1">
    <source>
        <dbReference type="SAM" id="Phobius"/>
    </source>
</evidence>
<feature type="transmembrane region" description="Helical" evidence="1">
    <location>
        <begin position="64"/>
        <end position="81"/>
    </location>
</feature>
<proteinExistence type="predicted"/>
<evidence type="ECO:0000313" key="2">
    <source>
        <dbReference type="EMBL" id="KIU04392.1"/>
    </source>
</evidence>
<gene>
    <name evidence="2" type="ORF">SC09_contig8orf00022</name>
</gene>
<protein>
    <recommendedName>
        <fullName evidence="4">DUF3953 domain-containing protein</fullName>
    </recommendedName>
</protein>
<feature type="transmembrane region" description="Helical" evidence="1">
    <location>
        <begin position="33"/>
        <end position="52"/>
    </location>
</feature>